<sequence length="208" mass="23323">DDEIFILDCGLKYPENELLGIDFVIPDFSYLRENSRKIVGVFLTHGHADAIGALPHFVSEFDVSVFGSELTIELAKIACENEEDARKFDDFHVIDESTEIDFENATISFFQTTHSIPESLGVVIKTGNGNVVYTGDFKFDQSAEKGYRTDYARLTEIGREGVLALLSESANAENPRETVNERAIYDFISENFEYRKGRIIVACVASNI</sequence>
<keyword evidence="2" id="KW-0378">Hydrolase</keyword>
<evidence type="ECO:0000313" key="2">
    <source>
        <dbReference type="EMBL" id="MSE06327.1"/>
    </source>
</evidence>
<dbReference type="InterPro" id="IPR001279">
    <property type="entry name" value="Metallo-B-lactamas"/>
</dbReference>
<feature type="non-terminal residue" evidence="2">
    <location>
        <position position="1"/>
    </location>
</feature>
<gene>
    <name evidence="2" type="ORF">GKC34_11260</name>
</gene>
<protein>
    <submittedName>
        <fullName evidence="2">MBL fold metallo-hydrolase</fullName>
    </submittedName>
</protein>
<feature type="non-terminal residue" evidence="2">
    <location>
        <position position="208"/>
    </location>
</feature>
<dbReference type="SUPFAM" id="SSF56281">
    <property type="entry name" value="Metallo-hydrolase/oxidoreductase"/>
    <property type="match status" value="1"/>
</dbReference>
<dbReference type="EMBL" id="WKKZ01000804">
    <property type="protein sequence ID" value="MSE06327.1"/>
    <property type="molecule type" value="Genomic_DNA"/>
</dbReference>
<feature type="domain" description="Metallo-beta-lactamase" evidence="1">
    <location>
        <begin position="6"/>
        <end position="188"/>
    </location>
</feature>
<evidence type="ECO:0000313" key="3">
    <source>
        <dbReference type="Proteomes" id="UP000437575"/>
    </source>
</evidence>
<organism evidence="2 3">
    <name type="scientific">Ligilactobacillus salivarius</name>
    <dbReference type="NCBI Taxonomy" id="1624"/>
    <lineage>
        <taxon>Bacteria</taxon>
        <taxon>Bacillati</taxon>
        <taxon>Bacillota</taxon>
        <taxon>Bacilli</taxon>
        <taxon>Lactobacillales</taxon>
        <taxon>Lactobacillaceae</taxon>
        <taxon>Ligilactobacillus</taxon>
    </lineage>
</organism>
<dbReference type="PANTHER" id="PTHR43694:SF4">
    <property type="entry name" value="RIBONUCLEASE J 2"/>
    <property type="match status" value="1"/>
</dbReference>
<dbReference type="AlphaFoldDB" id="A0A6A8LUN4"/>
<dbReference type="Gene3D" id="3.60.15.10">
    <property type="entry name" value="Ribonuclease Z/Hydroxyacylglutathione hydrolase-like"/>
    <property type="match status" value="1"/>
</dbReference>
<comment type="caution">
    <text evidence="2">The sequence shown here is derived from an EMBL/GenBank/DDBJ whole genome shotgun (WGS) entry which is preliminary data.</text>
</comment>
<dbReference type="CDD" id="cd07714">
    <property type="entry name" value="RNaseJ_MBL-fold"/>
    <property type="match status" value="1"/>
</dbReference>
<accession>A0A6A8LUN4</accession>
<dbReference type="Proteomes" id="UP000437575">
    <property type="component" value="Unassembled WGS sequence"/>
</dbReference>
<dbReference type="SMART" id="SM00849">
    <property type="entry name" value="Lactamase_B"/>
    <property type="match status" value="1"/>
</dbReference>
<proteinExistence type="predicted"/>
<dbReference type="InterPro" id="IPR036866">
    <property type="entry name" value="RibonucZ/Hydroxyglut_hydro"/>
</dbReference>
<evidence type="ECO:0000259" key="1">
    <source>
        <dbReference type="SMART" id="SM00849"/>
    </source>
</evidence>
<dbReference type="Pfam" id="PF00753">
    <property type="entry name" value="Lactamase_B"/>
    <property type="match status" value="1"/>
</dbReference>
<dbReference type="GO" id="GO:0016787">
    <property type="term" value="F:hydrolase activity"/>
    <property type="evidence" value="ECO:0007669"/>
    <property type="project" value="UniProtKB-KW"/>
</dbReference>
<dbReference type="PANTHER" id="PTHR43694">
    <property type="entry name" value="RIBONUCLEASE J"/>
    <property type="match status" value="1"/>
</dbReference>
<reference evidence="2 3" key="1">
    <citation type="submission" date="2019-11" db="EMBL/GenBank/DDBJ databases">
        <title>Draft Genome Sequence of Plant Growth-Promoting Rhizosphere-Associated Bacteria.</title>
        <authorList>
            <person name="Vasilyev I.Y."/>
            <person name="Radchenko V."/>
            <person name="Ilnitskaya E.V."/>
        </authorList>
    </citation>
    <scope>NUCLEOTIDE SEQUENCE [LARGE SCALE GENOMIC DNA]</scope>
    <source>
        <strain evidence="2 3">VRA_1sq_f</strain>
    </source>
</reference>
<name>A0A6A8LUN4_9LACO</name>